<name>A0A814GEC7_9BILA</name>
<feature type="compositionally biased region" description="Polar residues" evidence="1">
    <location>
        <begin position="330"/>
        <end position="349"/>
    </location>
</feature>
<dbReference type="GO" id="GO:0004674">
    <property type="term" value="F:protein serine/threonine kinase activity"/>
    <property type="evidence" value="ECO:0007669"/>
    <property type="project" value="InterPro"/>
</dbReference>
<feature type="region of interest" description="Disordered" evidence="1">
    <location>
        <begin position="270"/>
        <end position="311"/>
    </location>
</feature>
<feature type="region of interest" description="Disordered" evidence="1">
    <location>
        <begin position="1"/>
        <end position="42"/>
    </location>
</feature>
<evidence type="ECO:0000313" key="4">
    <source>
        <dbReference type="Proteomes" id="UP000663879"/>
    </source>
</evidence>
<proteinExistence type="predicted"/>
<comment type="caution">
    <text evidence="3">The sequence shown here is derived from an EMBL/GenBank/DDBJ whole genome shotgun (WGS) entry which is preliminary data.</text>
</comment>
<feature type="compositionally biased region" description="Basic and acidic residues" evidence="1">
    <location>
        <begin position="1"/>
        <end position="11"/>
    </location>
</feature>
<evidence type="ECO:0000259" key="2">
    <source>
        <dbReference type="Pfam" id="PF08926"/>
    </source>
</evidence>
<dbReference type="GO" id="GO:0000287">
    <property type="term" value="F:magnesium ion binding"/>
    <property type="evidence" value="ECO:0007669"/>
    <property type="project" value="InterPro"/>
</dbReference>
<evidence type="ECO:0000256" key="1">
    <source>
        <dbReference type="SAM" id="MobiDB-lite"/>
    </source>
</evidence>
<organism evidence="3 4">
    <name type="scientific">Brachionus calyciflorus</name>
    <dbReference type="NCBI Taxonomy" id="104777"/>
    <lineage>
        <taxon>Eukaryota</taxon>
        <taxon>Metazoa</taxon>
        <taxon>Spiralia</taxon>
        <taxon>Gnathifera</taxon>
        <taxon>Rotifera</taxon>
        <taxon>Eurotatoria</taxon>
        <taxon>Monogononta</taxon>
        <taxon>Pseudotrocha</taxon>
        <taxon>Ploima</taxon>
        <taxon>Brachionidae</taxon>
        <taxon>Brachionus</taxon>
    </lineage>
</organism>
<keyword evidence="4" id="KW-1185">Reference proteome</keyword>
<feature type="domain" description="Microtubule-associated serine/threonine-protein kinase pre-PK" evidence="2">
    <location>
        <begin position="458"/>
        <end position="525"/>
    </location>
</feature>
<evidence type="ECO:0000313" key="3">
    <source>
        <dbReference type="EMBL" id="CAF0995215.1"/>
    </source>
</evidence>
<sequence>MLNKSNSEKSTCKYFNKSQNSSSNLITNSNSQKKSSSSKIKKSKLNTILNRTLSDSVLNKKSTYFSNPWHHHKKQTCLSRKNSTNRRSLIYNPNSTLFNQNFLYSNNSTNRISFYTSASAGPQSPSVFSNQSPVPNIFSNQNSIHNINQYNNLRNKLKQHRSSCCVVNNTSNNLSQQLDPYENNNFSLSSSICSSLSPSPITLVNRQNSLVLSTPPSNINLNFPTSSKNSQPVSSPLSLTPASALEQRKSINNVKQSSILVSSKSKRDSRRWSLASMHSSDCNTAMNTPKMISSLPPSFQQQSSSAVPSQYSSSTYLNDNIISNKKNLQNQKSYSDQSNIPLNSKNSSDSLKHCKSEENQIEYSQRLSFGGRRRRLSSSNESSHLDDSSDVGFSSPLSFHRQRARSLSCSPCKGLNDSDIAPTEKFKEKFPKACKQLEENLQLFIDLNKIDLNTSTFEYLHKFIKKFLFIISHVARLLECIEFDPLEFSHFLDCAEQQAKQQEIKTDIPKYIISKLGIDRDPIKELNNEEEVIHSLNRTNSLTSRTSTSGFSGDDFLPSDFSLTTNGSLKSESNAPVVAPSQDDFEEVKIISNGAYG</sequence>
<gene>
    <name evidence="3" type="ORF">OXX778_LOCUS16120</name>
</gene>
<reference evidence="3" key="1">
    <citation type="submission" date="2021-02" db="EMBL/GenBank/DDBJ databases">
        <authorList>
            <person name="Nowell W R."/>
        </authorList>
    </citation>
    <scope>NUCLEOTIDE SEQUENCE</scope>
    <source>
        <strain evidence="3">Ploen Becks lab</strain>
    </source>
</reference>
<dbReference type="Proteomes" id="UP000663879">
    <property type="component" value="Unassembled WGS sequence"/>
</dbReference>
<feature type="compositionally biased region" description="Low complexity" evidence="1">
    <location>
        <begin position="293"/>
        <end position="311"/>
    </location>
</feature>
<protein>
    <recommendedName>
        <fullName evidence="2">Microtubule-associated serine/threonine-protein kinase pre-PK domain-containing protein</fullName>
    </recommendedName>
</protein>
<dbReference type="GO" id="GO:0005524">
    <property type="term" value="F:ATP binding"/>
    <property type="evidence" value="ECO:0007669"/>
    <property type="project" value="InterPro"/>
</dbReference>
<feature type="compositionally biased region" description="Low complexity" evidence="1">
    <location>
        <begin position="18"/>
        <end position="38"/>
    </location>
</feature>
<dbReference type="InterPro" id="IPR015022">
    <property type="entry name" value="MAST_pre-PK_dom"/>
</dbReference>
<dbReference type="AlphaFoldDB" id="A0A814GEC7"/>
<feature type="domain" description="Microtubule-associated serine/threonine-protein kinase pre-PK" evidence="2">
    <location>
        <begin position="262"/>
        <end position="455"/>
    </location>
</feature>
<accession>A0A814GEC7</accession>
<feature type="compositionally biased region" description="Polar residues" evidence="1">
    <location>
        <begin position="276"/>
        <end position="291"/>
    </location>
</feature>
<feature type="region of interest" description="Disordered" evidence="1">
    <location>
        <begin position="330"/>
        <end position="391"/>
    </location>
</feature>
<dbReference type="Pfam" id="PF08926">
    <property type="entry name" value="DUF1908"/>
    <property type="match status" value="2"/>
</dbReference>
<dbReference type="OrthoDB" id="10070999at2759"/>
<dbReference type="EMBL" id="CAJNOC010003726">
    <property type="protein sequence ID" value="CAF0995215.1"/>
    <property type="molecule type" value="Genomic_DNA"/>
</dbReference>